<comment type="function">
    <text evidence="7">Sodium-phosphate symporter.</text>
</comment>
<dbReference type="STRING" id="2769.R7QFS9"/>
<protein>
    <recommendedName>
        <fullName evidence="7">Phosphate transporter</fullName>
    </recommendedName>
</protein>
<dbReference type="KEGG" id="ccp:CHC_T00004644001"/>
<feature type="transmembrane region" description="Helical" evidence="7">
    <location>
        <begin position="143"/>
        <end position="168"/>
    </location>
</feature>
<feature type="transmembrane region" description="Helical" evidence="7">
    <location>
        <begin position="215"/>
        <end position="239"/>
    </location>
</feature>
<evidence type="ECO:0000256" key="5">
    <source>
        <dbReference type="ARBA" id="ARBA00022989"/>
    </source>
</evidence>
<dbReference type="GO" id="GO:0016020">
    <property type="term" value="C:membrane"/>
    <property type="evidence" value="ECO:0007669"/>
    <property type="project" value="UniProtKB-SubCell"/>
</dbReference>
<proteinExistence type="inferred from homology"/>
<gene>
    <name evidence="9" type="ORF">CHC_T00004644001</name>
</gene>
<dbReference type="OMA" id="MQAFCIA"/>
<dbReference type="GeneID" id="17323815"/>
<keyword evidence="2 7" id="KW-0813">Transport</keyword>
<feature type="transmembrane region" description="Helical" evidence="7">
    <location>
        <begin position="548"/>
        <end position="573"/>
    </location>
</feature>
<feature type="region of interest" description="Disordered" evidence="8">
    <location>
        <begin position="411"/>
        <end position="439"/>
    </location>
</feature>
<dbReference type="AlphaFoldDB" id="R7QFS9"/>
<sequence length="620" mass="66766">MAWGIGANDVANAFATSVGAGSLTLKWAVVIAAIFEFLGALLLGGQVTDTVRKKIIDQNVFDPVAFDGGRVGAANGPELLMTGFLTALFSATIWLILATYYALPVSTTHSIIGSLVGVGLAYRGSSAVVWISDGAGIEKLKGLVGVILSWVLSPVISAVIAVLFFLIVRTVVLRRANPYKNGILFMPVFYGFAVALAVFFIVYKGDKRFKLDEKLGLGGSIGVALGSGSVVALISWFTIVPLAKAATERWEAHEMEKLKNPEIAKEAAGKAQKVNDALAKVGVRVHVEEELDDDVVRMHNSAEKFDEKAERLFTWIQVFTAAFDAFAHGANDVANAIAPFTSIFQLYKNNGVLSARQINEFESSGQYRGGERDGQSFEEGDQIPDHETFCGTNGEDEYFRCVSLGDDNYPDLTPNADSGPGSNFDVYDETGQHDGGEKQQCFQTCSPNSYSAYDKEKQTVPLWILALGGVGIVLGLSMWGYRIIVAIGVKLTKLTPSRGFSIEIGAAITVLIASQIGLPVSTTHCQVGATMGVGLVEFKASTVNWKQFMFICLGWVFTVIFTGFVSAIIFLVVTNTPVNFAVPQGAENENLTHCPGNRLFVFDTADQQFRGISCSGVNRT</sequence>
<dbReference type="PANTHER" id="PTHR11101">
    <property type="entry name" value="PHOSPHATE TRANSPORTER"/>
    <property type="match status" value="1"/>
</dbReference>
<evidence type="ECO:0000256" key="4">
    <source>
        <dbReference type="ARBA" id="ARBA00022692"/>
    </source>
</evidence>
<dbReference type="Pfam" id="PF01384">
    <property type="entry name" value="PHO4"/>
    <property type="match status" value="1"/>
</dbReference>
<accession>R7QFS9</accession>
<dbReference type="InterPro" id="IPR001204">
    <property type="entry name" value="Phos_transporter"/>
</dbReference>
<organism evidence="9 10">
    <name type="scientific">Chondrus crispus</name>
    <name type="common">Carrageen Irish moss</name>
    <name type="synonym">Polymorpha crispa</name>
    <dbReference type="NCBI Taxonomy" id="2769"/>
    <lineage>
        <taxon>Eukaryota</taxon>
        <taxon>Rhodophyta</taxon>
        <taxon>Florideophyceae</taxon>
        <taxon>Rhodymeniophycidae</taxon>
        <taxon>Gigartinales</taxon>
        <taxon>Gigartinaceae</taxon>
        <taxon>Chondrus</taxon>
    </lineage>
</organism>
<comment type="subcellular location">
    <subcellularLocation>
        <location evidence="1 7">Membrane</location>
        <topology evidence="1 7">Multi-pass membrane protein</topology>
    </subcellularLocation>
</comment>
<dbReference type="Gramene" id="CDF36280">
    <property type="protein sequence ID" value="CDF36280"/>
    <property type="gene ID" value="CHC_T00004644001"/>
</dbReference>
<keyword evidence="10" id="KW-1185">Reference proteome</keyword>
<evidence type="ECO:0000256" key="3">
    <source>
        <dbReference type="ARBA" id="ARBA00022592"/>
    </source>
</evidence>
<feature type="region of interest" description="Disordered" evidence="8">
    <location>
        <begin position="364"/>
        <end position="386"/>
    </location>
</feature>
<feature type="transmembrane region" description="Helical" evidence="7">
    <location>
        <begin position="460"/>
        <end position="481"/>
    </location>
</feature>
<keyword evidence="4 7" id="KW-0812">Transmembrane</keyword>
<name>R7QFS9_CHOCR</name>
<evidence type="ECO:0000256" key="7">
    <source>
        <dbReference type="RuleBase" id="RU363058"/>
    </source>
</evidence>
<evidence type="ECO:0000256" key="8">
    <source>
        <dbReference type="SAM" id="MobiDB-lite"/>
    </source>
</evidence>
<dbReference type="EMBL" id="HG001769">
    <property type="protein sequence ID" value="CDF36280.1"/>
    <property type="molecule type" value="Genomic_DNA"/>
</dbReference>
<reference evidence="10" key="1">
    <citation type="journal article" date="2013" name="Proc. Natl. Acad. Sci. U.S.A.">
        <title>Genome structure and metabolic features in the red seaweed Chondrus crispus shed light on evolution of the Archaeplastida.</title>
        <authorList>
            <person name="Collen J."/>
            <person name="Porcel B."/>
            <person name="Carre W."/>
            <person name="Ball S.G."/>
            <person name="Chaparro C."/>
            <person name="Tonon T."/>
            <person name="Barbeyron T."/>
            <person name="Michel G."/>
            <person name="Noel B."/>
            <person name="Valentin K."/>
            <person name="Elias M."/>
            <person name="Artiguenave F."/>
            <person name="Arun A."/>
            <person name="Aury J.M."/>
            <person name="Barbosa-Neto J.F."/>
            <person name="Bothwell J.H."/>
            <person name="Bouget F.Y."/>
            <person name="Brillet L."/>
            <person name="Cabello-Hurtado F."/>
            <person name="Capella-Gutierrez S."/>
            <person name="Charrier B."/>
            <person name="Cladiere L."/>
            <person name="Cock J.M."/>
            <person name="Coelho S.M."/>
            <person name="Colleoni C."/>
            <person name="Czjzek M."/>
            <person name="Da Silva C."/>
            <person name="Delage L."/>
            <person name="Denoeud F."/>
            <person name="Deschamps P."/>
            <person name="Dittami S.M."/>
            <person name="Gabaldon T."/>
            <person name="Gachon C.M."/>
            <person name="Groisillier A."/>
            <person name="Herve C."/>
            <person name="Jabbari K."/>
            <person name="Katinka M."/>
            <person name="Kloareg B."/>
            <person name="Kowalczyk N."/>
            <person name="Labadie K."/>
            <person name="Leblanc C."/>
            <person name="Lopez P.J."/>
            <person name="McLachlan D.H."/>
            <person name="Meslet-Cladiere L."/>
            <person name="Moustafa A."/>
            <person name="Nehr Z."/>
            <person name="Nyvall Collen P."/>
            <person name="Panaud O."/>
            <person name="Partensky F."/>
            <person name="Poulain J."/>
            <person name="Rensing S.A."/>
            <person name="Rousvoal S."/>
            <person name="Samson G."/>
            <person name="Symeonidi A."/>
            <person name="Weissenbach J."/>
            <person name="Zambounis A."/>
            <person name="Wincker P."/>
            <person name="Boyen C."/>
        </authorList>
    </citation>
    <scope>NUCLEOTIDE SEQUENCE [LARGE SCALE GENOMIC DNA]</scope>
    <source>
        <strain evidence="10">cv. Stackhouse</strain>
    </source>
</reference>
<dbReference type="RefSeq" id="XP_005716099.1">
    <property type="nucleotide sequence ID" value="XM_005716042.1"/>
</dbReference>
<keyword evidence="5 7" id="KW-1133">Transmembrane helix</keyword>
<feature type="transmembrane region" description="Helical" evidence="7">
    <location>
        <begin position="79"/>
        <end position="103"/>
    </location>
</feature>
<dbReference type="GO" id="GO:0035435">
    <property type="term" value="P:phosphate ion transmembrane transport"/>
    <property type="evidence" value="ECO:0007669"/>
    <property type="project" value="TreeGrafter"/>
</dbReference>
<dbReference type="PhylomeDB" id="R7QFS9"/>
<dbReference type="Proteomes" id="UP000012073">
    <property type="component" value="Unassembled WGS sequence"/>
</dbReference>
<comment type="similarity">
    <text evidence="7">Belongs to the inorganic phosphate transporter (PiT) (TC 2.A.20) family.</text>
</comment>
<evidence type="ECO:0000313" key="10">
    <source>
        <dbReference type="Proteomes" id="UP000012073"/>
    </source>
</evidence>
<dbReference type="GO" id="GO:0005315">
    <property type="term" value="F:phosphate transmembrane transporter activity"/>
    <property type="evidence" value="ECO:0007669"/>
    <property type="project" value="InterPro"/>
</dbReference>
<feature type="transmembrane region" description="Helical" evidence="7">
    <location>
        <begin position="109"/>
        <end position="131"/>
    </location>
</feature>
<evidence type="ECO:0000256" key="1">
    <source>
        <dbReference type="ARBA" id="ARBA00004141"/>
    </source>
</evidence>
<evidence type="ECO:0000313" key="9">
    <source>
        <dbReference type="EMBL" id="CDF36280.1"/>
    </source>
</evidence>
<evidence type="ECO:0000256" key="6">
    <source>
        <dbReference type="ARBA" id="ARBA00023136"/>
    </source>
</evidence>
<keyword evidence="3 7" id="KW-0592">Phosphate transport</keyword>
<keyword evidence="6 7" id="KW-0472">Membrane</keyword>
<dbReference type="PANTHER" id="PTHR11101:SF80">
    <property type="entry name" value="PHOSPHATE TRANSPORTER"/>
    <property type="match status" value="1"/>
</dbReference>
<dbReference type="OrthoDB" id="260807at2759"/>
<evidence type="ECO:0000256" key="2">
    <source>
        <dbReference type="ARBA" id="ARBA00022448"/>
    </source>
</evidence>
<feature type="transmembrane region" description="Helical" evidence="7">
    <location>
        <begin position="183"/>
        <end position="203"/>
    </location>
</feature>